<organism evidence="1 2">
    <name type="scientific">Anaerobutyricum hallii DSM 3353</name>
    <dbReference type="NCBI Taxonomy" id="411469"/>
    <lineage>
        <taxon>Bacteria</taxon>
        <taxon>Bacillati</taxon>
        <taxon>Bacillota</taxon>
        <taxon>Clostridia</taxon>
        <taxon>Lachnospirales</taxon>
        <taxon>Lachnospiraceae</taxon>
        <taxon>Anaerobutyricum</taxon>
    </lineage>
</organism>
<reference evidence="1 2" key="1">
    <citation type="submission" date="2009-01" db="EMBL/GenBank/DDBJ databases">
        <authorList>
            <person name="Fulton L."/>
            <person name="Clifton S."/>
            <person name="Fulton B."/>
            <person name="Xu J."/>
            <person name="Minx P."/>
            <person name="Pepin K.H."/>
            <person name="Johnson M."/>
            <person name="Bhonagiri V."/>
            <person name="Nash W.E."/>
            <person name="Mardis E.R."/>
            <person name="Wilson R.K."/>
        </authorList>
    </citation>
    <scope>NUCLEOTIDE SEQUENCE [LARGE SCALE GENOMIC DNA]</scope>
    <source>
        <strain evidence="1 2">DSM 3353</strain>
    </source>
</reference>
<dbReference type="RefSeq" id="WP_005349540.1">
    <property type="nucleotide sequence ID" value="NZ_ACEP01000109.1"/>
</dbReference>
<dbReference type="Proteomes" id="UP000003174">
    <property type="component" value="Unassembled WGS sequence"/>
</dbReference>
<reference evidence="1 2" key="2">
    <citation type="submission" date="2009-02" db="EMBL/GenBank/DDBJ databases">
        <title>Draft genome sequence of Eubacterium hallii (DSM 3353).</title>
        <authorList>
            <person name="Sudarsanam P."/>
            <person name="Ley R."/>
            <person name="Guruge J."/>
            <person name="Turnbaugh P.J."/>
            <person name="Mahowald M."/>
            <person name="Liep D."/>
            <person name="Gordon J."/>
        </authorList>
    </citation>
    <scope>NUCLEOTIDE SEQUENCE [LARGE SCALE GENOMIC DNA]</scope>
    <source>
        <strain evidence="1 2">DSM 3353</strain>
    </source>
</reference>
<dbReference type="AlphaFoldDB" id="C0EYL1"/>
<dbReference type="EMBL" id="ACEP01000109">
    <property type="protein sequence ID" value="EEG35631.1"/>
    <property type="molecule type" value="Genomic_DNA"/>
</dbReference>
<sequence>MRLLYSQKQHSYLSFKLILFSHTNSEVPAKQGVQVVGMIFQTHSKAAAEEDE</sequence>
<dbReference type="GeneID" id="97122945"/>
<dbReference type="Pfam" id="PF20574">
    <property type="entry name" value="DUF6783"/>
    <property type="match status" value="1"/>
</dbReference>
<proteinExistence type="predicted"/>
<evidence type="ECO:0000313" key="2">
    <source>
        <dbReference type="Proteomes" id="UP000003174"/>
    </source>
</evidence>
<comment type="caution">
    <text evidence="1">The sequence shown here is derived from an EMBL/GenBank/DDBJ whole genome shotgun (WGS) entry which is preliminary data.</text>
</comment>
<accession>C0EYL1</accession>
<gene>
    <name evidence="1" type="ORF">EUBHAL_02515</name>
</gene>
<name>C0EYL1_9FIRM</name>
<protein>
    <submittedName>
        <fullName evidence="1">Uncharacterized protein</fullName>
    </submittedName>
</protein>
<evidence type="ECO:0000313" key="1">
    <source>
        <dbReference type="EMBL" id="EEG35631.1"/>
    </source>
</evidence>
<dbReference type="InterPro" id="IPR046710">
    <property type="entry name" value="DUF6783"/>
</dbReference>